<keyword evidence="4 9" id="KW-0489">Methyltransferase</keyword>
<evidence type="ECO:0000256" key="7">
    <source>
        <dbReference type="ARBA" id="ARBA00023242"/>
    </source>
</evidence>
<evidence type="ECO:0000256" key="3">
    <source>
        <dbReference type="ARBA" id="ARBA00022552"/>
    </source>
</evidence>
<dbReference type="PANTHER" id="PTHR12787">
    <property type="entry name" value="RIBOSOMAL RNA-PROCESSING PROTEIN 8"/>
    <property type="match status" value="1"/>
</dbReference>
<gene>
    <name evidence="11" type="ORF">Z518_08585</name>
</gene>
<feature type="compositionally biased region" description="Basic and acidic residues" evidence="10">
    <location>
        <begin position="56"/>
        <end position="86"/>
    </location>
</feature>
<dbReference type="Pfam" id="PF05148">
    <property type="entry name" value="Methyltransf_8"/>
    <property type="match status" value="1"/>
</dbReference>
<dbReference type="Gene3D" id="3.40.50.150">
    <property type="entry name" value="Vaccinia Virus protein VP39"/>
    <property type="match status" value="1"/>
</dbReference>
<reference evidence="11 12" key="1">
    <citation type="submission" date="2015-01" db="EMBL/GenBank/DDBJ databases">
        <title>The Genome Sequence of Rhinocladiella mackenzie CBS 650.93.</title>
        <authorList>
            <consortium name="The Broad Institute Genomics Platform"/>
            <person name="Cuomo C."/>
            <person name="de Hoog S."/>
            <person name="Gorbushina A."/>
            <person name="Stielow B."/>
            <person name="Teixiera M."/>
            <person name="Abouelleil A."/>
            <person name="Chapman S.B."/>
            <person name="Priest M."/>
            <person name="Young S.K."/>
            <person name="Wortman J."/>
            <person name="Nusbaum C."/>
            <person name="Birren B."/>
        </authorList>
    </citation>
    <scope>NUCLEOTIDE SEQUENCE [LARGE SCALE GENOMIC DNA]</scope>
    <source>
        <strain evidence="11 12">CBS 650.93</strain>
    </source>
</reference>
<dbReference type="GeneID" id="25296656"/>
<comment type="similarity">
    <text evidence="2 9">Belongs to the methyltransferase superfamily. RRP8 family.</text>
</comment>
<evidence type="ECO:0000313" key="11">
    <source>
        <dbReference type="EMBL" id="KIX02643.1"/>
    </source>
</evidence>
<dbReference type="GO" id="GO:0005730">
    <property type="term" value="C:nucleolus"/>
    <property type="evidence" value="ECO:0007669"/>
    <property type="project" value="UniProtKB-SubCell"/>
</dbReference>
<proteinExistence type="inferred from homology"/>
<dbReference type="EMBL" id="KN847480">
    <property type="protein sequence ID" value="KIX02643.1"/>
    <property type="molecule type" value="Genomic_DNA"/>
</dbReference>
<sequence>MFAVPGWAVSSASVALEKPTQRTQTPSSPRNSTHPSKKRKNTRTHGDQASKVSGNELERLWNLRNESKTNRPTHSIEYKQEQDNGRSRFQKSKASILNTVEEGSTERGGHRRGKTSKDKKGQPISTQSERKWEQVCHGKSSSLAASSKNILENLPATPPATKLTPLQEKMRRKLSSARFRHLNETLYTTSSSAAMELFTASPDLFAEYHAGFSQQIKDAWPQNPVDQYISTIKTRGHQIRSHAKRPGNTDDARFEPLPRRKTGSCTIADLGCGDAPLARGCQSQIKNLKLKFHNFDLHAVNSHVTKADISNLPLRDGEADIAVFCLSLMGTNWVSFVEEAWRILRGDGKGEVWVAEVKSRFGRVKRGPEHVVENSVGKRRKKKPTRGPTLDDQLAEGEHFVEDNETVSGADETDISAFVNVLSRRGLVLREKSVDQSNKMFVSMVFVKSGVPTAGKHQGLKWNGYEYQKIHGGKMRFVNGISNGKGSRGGEHDEPSPEEEAKVLKPCVYKTR</sequence>
<dbReference type="FunFam" id="1.10.10.2150:FF:000001">
    <property type="entry name" value="Ribosomal RNA-processing protein 8"/>
    <property type="match status" value="1"/>
</dbReference>
<feature type="region of interest" description="Disordered" evidence="10">
    <location>
        <begin position="1"/>
        <end position="133"/>
    </location>
</feature>
<evidence type="ECO:0000256" key="2">
    <source>
        <dbReference type="ARBA" id="ARBA00006301"/>
    </source>
</evidence>
<keyword evidence="3 9" id="KW-0698">rRNA processing</keyword>
<keyword evidence="5 9" id="KW-0808">Transferase</keyword>
<keyword evidence="7 9" id="KW-0539">Nucleus</keyword>
<feature type="region of interest" description="Disordered" evidence="10">
    <location>
        <begin position="372"/>
        <end position="391"/>
    </location>
</feature>
<name>A0A0D2GWN5_9EURO</name>
<feature type="compositionally biased region" description="Basic and acidic residues" evidence="10">
    <location>
        <begin position="488"/>
        <end position="503"/>
    </location>
</feature>
<keyword evidence="12" id="KW-1185">Reference proteome</keyword>
<dbReference type="GO" id="GO:0016433">
    <property type="term" value="F:rRNA (adenine) methyltransferase activity"/>
    <property type="evidence" value="ECO:0007669"/>
    <property type="project" value="UniProtKB-ARBA"/>
</dbReference>
<comment type="function">
    <text evidence="9">S-adenosyl-L-methionine-dependent methyltransferase that specifically methylates the N(1) position of adenine in helix 25.1 in 25S rRNA. Required both for ribosomal 40S and 60S subunits biogenesis. Required for efficient pre-rRNA cleavage at site A2.</text>
</comment>
<dbReference type="SUPFAM" id="SSF53335">
    <property type="entry name" value="S-adenosyl-L-methionine-dependent methyltransferases"/>
    <property type="match status" value="1"/>
</dbReference>
<dbReference type="Gene3D" id="1.10.10.2150">
    <property type="entry name" value="Ribosomal RNA-processing protein 8, N-terminal domain"/>
    <property type="match status" value="1"/>
</dbReference>
<feature type="compositionally biased region" description="Polar residues" evidence="10">
    <location>
        <begin position="92"/>
        <end position="102"/>
    </location>
</feature>
<evidence type="ECO:0000256" key="6">
    <source>
        <dbReference type="ARBA" id="ARBA00022691"/>
    </source>
</evidence>
<evidence type="ECO:0000256" key="9">
    <source>
        <dbReference type="RuleBase" id="RU365074"/>
    </source>
</evidence>
<protein>
    <recommendedName>
        <fullName evidence="8 9">Ribosomal RNA-processing protein 8</fullName>
        <ecNumber evidence="9">2.1.1.-</ecNumber>
    </recommendedName>
</protein>
<dbReference type="EC" id="2.1.1.-" evidence="9"/>
<dbReference type="HOGENOM" id="CLU_027694_3_1_1"/>
<dbReference type="InterPro" id="IPR042036">
    <property type="entry name" value="RRP8_N"/>
</dbReference>
<feature type="compositionally biased region" description="Polar residues" evidence="10">
    <location>
        <begin position="21"/>
        <end position="34"/>
    </location>
</feature>
<dbReference type="OrthoDB" id="10258825at2759"/>
<dbReference type="PANTHER" id="PTHR12787:SF0">
    <property type="entry name" value="RIBOSOMAL RNA-PROCESSING PROTEIN 8"/>
    <property type="match status" value="1"/>
</dbReference>
<comment type="subcellular location">
    <subcellularLocation>
        <location evidence="1 9">Nucleus</location>
        <location evidence="1 9">Nucleolus</location>
    </subcellularLocation>
</comment>
<dbReference type="VEuPathDB" id="FungiDB:Z518_08585"/>
<keyword evidence="6 9" id="KW-0949">S-adenosyl-L-methionine</keyword>
<dbReference type="GO" id="GO:0042273">
    <property type="term" value="P:ribosomal large subunit biogenesis"/>
    <property type="evidence" value="ECO:0007669"/>
    <property type="project" value="TreeGrafter"/>
</dbReference>
<evidence type="ECO:0000256" key="5">
    <source>
        <dbReference type="ARBA" id="ARBA00022679"/>
    </source>
</evidence>
<accession>A0A0D2GWN5</accession>
<evidence type="ECO:0000313" key="12">
    <source>
        <dbReference type="Proteomes" id="UP000053617"/>
    </source>
</evidence>
<dbReference type="RefSeq" id="XP_013269779.1">
    <property type="nucleotide sequence ID" value="XM_013414325.1"/>
</dbReference>
<dbReference type="AlphaFoldDB" id="A0A0D2GWN5"/>
<evidence type="ECO:0000256" key="10">
    <source>
        <dbReference type="SAM" id="MobiDB-lite"/>
    </source>
</evidence>
<dbReference type="InterPro" id="IPR007823">
    <property type="entry name" value="RRP8"/>
</dbReference>
<feature type="region of interest" description="Disordered" evidence="10">
    <location>
        <begin position="481"/>
        <end position="512"/>
    </location>
</feature>
<evidence type="ECO:0000256" key="1">
    <source>
        <dbReference type="ARBA" id="ARBA00004604"/>
    </source>
</evidence>
<feature type="compositionally biased region" description="Basic and acidic residues" evidence="10">
    <location>
        <begin position="247"/>
        <end position="257"/>
    </location>
</feature>
<organism evidence="11 12">
    <name type="scientific">Rhinocladiella mackenziei CBS 650.93</name>
    <dbReference type="NCBI Taxonomy" id="1442369"/>
    <lineage>
        <taxon>Eukaryota</taxon>
        <taxon>Fungi</taxon>
        <taxon>Dikarya</taxon>
        <taxon>Ascomycota</taxon>
        <taxon>Pezizomycotina</taxon>
        <taxon>Eurotiomycetes</taxon>
        <taxon>Chaetothyriomycetidae</taxon>
        <taxon>Chaetothyriales</taxon>
        <taxon>Herpotrichiellaceae</taxon>
        <taxon>Rhinocladiella</taxon>
    </lineage>
</organism>
<evidence type="ECO:0000256" key="4">
    <source>
        <dbReference type="ARBA" id="ARBA00022603"/>
    </source>
</evidence>
<dbReference type="InterPro" id="IPR029063">
    <property type="entry name" value="SAM-dependent_MTases_sf"/>
</dbReference>
<feature type="compositionally biased region" description="Basic residues" evidence="10">
    <location>
        <begin position="236"/>
        <end position="245"/>
    </location>
</feature>
<dbReference type="Proteomes" id="UP000053617">
    <property type="component" value="Unassembled WGS sequence"/>
</dbReference>
<evidence type="ECO:0000256" key="8">
    <source>
        <dbReference type="ARBA" id="ARBA00076672"/>
    </source>
</evidence>
<feature type="region of interest" description="Disordered" evidence="10">
    <location>
        <begin position="236"/>
        <end position="257"/>
    </location>
</feature>
<dbReference type="STRING" id="1442369.A0A0D2GWN5"/>